<feature type="region of interest" description="Disordered" evidence="3">
    <location>
        <begin position="1466"/>
        <end position="1520"/>
    </location>
</feature>
<dbReference type="Pfam" id="PF24883">
    <property type="entry name" value="NPHP3_N"/>
    <property type="match status" value="1"/>
</dbReference>
<comment type="caution">
    <text evidence="7">The sequence shown here is derived from an EMBL/GenBank/DDBJ whole genome shotgun (WGS) entry which is preliminary data.</text>
</comment>
<evidence type="ECO:0000259" key="6">
    <source>
        <dbReference type="Pfam" id="PF24883"/>
    </source>
</evidence>
<feature type="domain" description="GPI inositol-deacylase winged helix" evidence="5">
    <location>
        <begin position="604"/>
        <end position="680"/>
    </location>
</feature>
<feature type="domain" description="DUF676" evidence="4">
    <location>
        <begin position="50"/>
        <end position="185"/>
    </location>
</feature>
<evidence type="ECO:0000256" key="1">
    <source>
        <dbReference type="ARBA" id="ARBA00007920"/>
    </source>
</evidence>
<dbReference type="InterPro" id="IPR011047">
    <property type="entry name" value="Quinoprotein_ADH-like_sf"/>
</dbReference>
<dbReference type="InterPro" id="IPR029058">
    <property type="entry name" value="AB_hydrolase_fold"/>
</dbReference>
<dbReference type="EMBL" id="MU858257">
    <property type="protein sequence ID" value="KAK4208112.1"/>
    <property type="molecule type" value="Genomic_DNA"/>
</dbReference>
<evidence type="ECO:0000256" key="2">
    <source>
        <dbReference type="ARBA" id="ARBA00022737"/>
    </source>
</evidence>
<dbReference type="PANTHER" id="PTHR10039:SF16">
    <property type="entry name" value="GPI INOSITOL-DEACYLASE"/>
    <property type="match status" value="1"/>
</dbReference>
<dbReference type="SUPFAM" id="SSF50998">
    <property type="entry name" value="Quinoprotein alcohol dehydrogenase-like"/>
    <property type="match status" value="1"/>
</dbReference>
<dbReference type="InterPro" id="IPR054471">
    <property type="entry name" value="GPIID_WHD"/>
</dbReference>
<dbReference type="SUPFAM" id="SSF52540">
    <property type="entry name" value="P-loop containing nucleoside triphosphate hydrolases"/>
    <property type="match status" value="1"/>
</dbReference>
<dbReference type="Pfam" id="PF05057">
    <property type="entry name" value="DUF676"/>
    <property type="match status" value="1"/>
</dbReference>
<evidence type="ECO:0000313" key="8">
    <source>
        <dbReference type="Proteomes" id="UP001301769"/>
    </source>
</evidence>
<sequence>MPPVPNASLRERASSGSSRTFAFFKAKLPVPEDPLGLTLVHDTSDSEADIIFVHGLGGSSLKTWSWNRDPGNFWPTWIHLEEGLARLRIFTFGYNANFRDSKTTYSILDFSKSLLAYMQAYGSDGANDTAIGGKPIIFVCHSMGGLVVKKALVLGKTNDQYASLLSRVHGLMFLSTPHRGSSHASTLNGLLSLLVGSSKKVYVSELEPSSTSIGDINEQFRGICGSWELVSFYENKIVDKNSGILNYPKEISIPLNADHHSICKFQSRLDPNYRLFIDLLGQLISRVRSSKALVPRLGRINYTAVLEEILGIYDTPQDNLDSHLSQALPESCKWLLETTNFKAWLDSRDRDVNGLWLTGLPGTGKSTLAAKTIDHIQQTFRKSSCQYHFFTETQPVTRTTEYALRAIASQLADGHREFADKLIKLHRETRFTAYKQKFRAIWETIFENIVFKMDFGHTLHWVFDGMDEADAPKSLVRNLVQIKSQTRIKVLLLSRPKRELTSLVTARFGPASLIKLSSEDTQEDIQDYIASVLAEILPDDDQSLHQHIIQRIRSRADGSFLWTKLALETLRENWHTQAGIEMSLDLPKGMDLLYQQMMNNVRNQNTRLQEMAFRILTWAAYAIRPLNIDELAGALQPEYEGFVNLSETVVQACGHFVRVDGERVILIHSTARSFLLNTSGFPSDTAGIPSISGQEAGHATLAMTCLQYLSQDHWRRTFSMLSEEQEQNEELAVDNLNLPSFRLSSSLTSSDRLKPLYEQFPLLLYAMNNWAYHVSQASTDNQALCLLLRHFCSNYILQWIQAVALANKLDILMTAARQLNTWIRCTRRREKSMEVSSLDAKGTSIDEVDLVQEWVVDLIRVVGKFGPNLLESPSSIYKNIPPLCPSGSVISRTYVRSAGNTSISPQFLSVSGLSSDTWDDSITRLPVSEDEIASAVRCAGNYFLALISRNGTIIVWHKETCEEVHRLHHGEWTTILSTDKTGRWAATAGRYSFQVWELETGRRLYKVPKISPARTLSLDFALGSDMTLLIGYDDCTITSYDLEQSLEESLFTNPSLADNPRRSCPRAMSLSPDQKSLAIAFRGLPLALWDIAAVRQQLSSNSVPQPGLSPRICIRNGDRDLEVDGQDVFNSPEVIRWQPVDGTIIYILYQDATVVIWDLVEDTQMERGDTGAREMVLNNDGTLLLTSNNNGAIRVWSLPRFHLIYELSSDEFVRDLAFSPDSQRIYDVRGSGCNVWAPDILMRLGSLDVSQTSSSVDGTSVSEVVSEPVLAKDQRAQRAHITALVADDEDEFFCVGRDDGAVNIHSMSDGQVVRKAYKHSATVEITVIEWSLSRRFIASADDSSKVIVKRLRIKEDDKWAVFPTFDLRVGDAVTQLLFSQDETMLLISTESTDRLWDLKAKKEVCKRRWAGGLSTGGRWLHHPVDTAQLIWLSGGQVRVHTWAGLANEPEDIGALSEEIQVLEPLEPADDGKEDEEAEDTQDPSQTLRPPATRRRSPAPPSPSLAASNRGPTTGTIKRVLQPNNKEYIVYESLPSARYKSSSDLLPLTLNPTSGNTPSLPWSPTGTSNKSQLYLVRLSNLPNGPIYRKPLKALSTQIRHLLGPVRDKLVFIDQENWVCTTSAITSMGMHVDLTSKIASPASAQLEGITGPAGRINSDSGVRRHFFLSRDWVNPMTLQLVTKKGTVLTARNGEVAVMQYGKGF</sequence>
<dbReference type="Proteomes" id="UP001301769">
    <property type="component" value="Unassembled WGS sequence"/>
</dbReference>
<protein>
    <submittedName>
        <fullName evidence="7">WD40 domain-containing protein</fullName>
    </submittedName>
</protein>
<feature type="domain" description="Nephrocystin 3-like N-terminal" evidence="6">
    <location>
        <begin position="331"/>
        <end position="495"/>
    </location>
</feature>
<keyword evidence="8" id="KW-1185">Reference proteome</keyword>
<dbReference type="Pfam" id="PF22939">
    <property type="entry name" value="WHD_GPIID"/>
    <property type="match status" value="1"/>
</dbReference>
<dbReference type="InterPro" id="IPR056884">
    <property type="entry name" value="NPHP3-like_N"/>
</dbReference>
<evidence type="ECO:0000259" key="5">
    <source>
        <dbReference type="Pfam" id="PF22939"/>
    </source>
</evidence>
<accession>A0AAN6Y0V0</accession>
<comment type="similarity">
    <text evidence="1">Belongs to the putative lipase ROG1 family.</text>
</comment>
<dbReference type="Gene3D" id="2.130.10.10">
    <property type="entry name" value="YVTN repeat-like/Quinoprotein amine dehydrogenase"/>
    <property type="match status" value="3"/>
</dbReference>
<dbReference type="SMART" id="SM00320">
    <property type="entry name" value="WD40"/>
    <property type="match status" value="7"/>
</dbReference>
<evidence type="ECO:0000313" key="7">
    <source>
        <dbReference type="EMBL" id="KAK4208112.1"/>
    </source>
</evidence>
<dbReference type="InterPro" id="IPR007751">
    <property type="entry name" value="DUF676_lipase-like"/>
</dbReference>
<feature type="compositionally biased region" description="Acidic residues" evidence="3">
    <location>
        <begin position="1466"/>
        <end position="1481"/>
    </location>
</feature>
<evidence type="ECO:0000256" key="3">
    <source>
        <dbReference type="SAM" id="MobiDB-lite"/>
    </source>
</evidence>
<evidence type="ECO:0000259" key="4">
    <source>
        <dbReference type="Pfam" id="PF05057"/>
    </source>
</evidence>
<keyword evidence="2" id="KW-0677">Repeat</keyword>
<proteinExistence type="inferred from homology"/>
<dbReference type="Gene3D" id="3.40.50.1820">
    <property type="entry name" value="alpha/beta hydrolase"/>
    <property type="match status" value="1"/>
</dbReference>
<dbReference type="InterPro" id="IPR027417">
    <property type="entry name" value="P-loop_NTPase"/>
</dbReference>
<organism evidence="7 8">
    <name type="scientific">Rhypophila decipiens</name>
    <dbReference type="NCBI Taxonomy" id="261697"/>
    <lineage>
        <taxon>Eukaryota</taxon>
        <taxon>Fungi</taxon>
        <taxon>Dikarya</taxon>
        <taxon>Ascomycota</taxon>
        <taxon>Pezizomycotina</taxon>
        <taxon>Sordariomycetes</taxon>
        <taxon>Sordariomycetidae</taxon>
        <taxon>Sordariales</taxon>
        <taxon>Naviculisporaceae</taxon>
        <taxon>Rhypophila</taxon>
    </lineage>
</organism>
<dbReference type="InterPro" id="IPR001680">
    <property type="entry name" value="WD40_rpt"/>
</dbReference>
<dbReference type="InterPro" id="IPR015943">
    <property type="entry name" value="WD40/YVTN_repeat-like_dom_sf"/>
</dbReference>
<reference evidence="7" key="2">
    <citation type="submission" date="2023-05" db="EMBL/GenBank/DDBJ databases">
        <authorList>
            <consortium name="Lawrence Berkeley National Laboratory"/>
            <person name="Steindorff A."/>
            <person name="Hensen N."/>
            <person name="Bonometti L."/>
            <person name="Westerberg I."/>
            <person name="Brannstrom I.O."/>
            <person name="Guillou S."/>
            <person name="Cros-Aarteil S."/>
            <person name="Calhoun S."/>
            <person name="Haridas S."/>
            <person name="Kuo A."/>
            <person name="Mondo S."/>
            <person name="Pangilinan J."/>
            <person name="Riley R."/>
            <person name="Labutti K."/>
            <person name="Andreopoulos B."/>
            <person name="Lipzen A."/>
            <person name="Chen C."/>
            <person name="Yanf M."/>
            <person name="Daum C."/>
            <person name="Ng V."/>
            <person name="Clum A."/>
            <person name="Ohm R."/>
            <person name="Martin F."/>
            <person name="Silar P."/>
            <person name="Natvig D."/>
            <person name="Lalanne C."/>
            <person name="Gautier V."/>
            <person name="Ament-Velasquez S.L."/>
            <person name="Kruys A."/>
            <person name="Hutchinson M.I."/>
            <person name="Powell A.J."/>
            <person name="Barry K."/>
            <person name="Miller A.N."/>
            <person name="Grigoriev I.V."/>
            <person name="Debuchy R."/>
            <person name="Gladieux P."/>
            <person name="Thoren M.H."/>
            <person name="Johannesson H."/>
        </authorList>
    </citation>
    <scope>NUCLEOTIDE SEQUENCE</scope>
    <source>
        <strain evidence="7">PSN293</strain>
    </source>
</reference>
<dbReference type="PANTHER" id="PTHR10039">
    <property type="entry name" value="AMELOGENIN"/>
    <property type="match status" value="1"/>
</dbReference>
<name>A0AAN6Y0V0_9PEZI</name>
<gene>
    <name evidence="7" type="ORF">QBC37DRAFT_392258</name>
</gene>
<reference evidence="7" key="1">
    <citation type="journal article" date="2023" name="Mol. Phylogenet. Evol.">
        <title>Genome-scale phylogeny and comparative genomics of the fungal order Sordariales.</title>
        <authorList>
            <person name="Hensen N."/>
            <person name="Bonometti L."/>
            <person name="Westerberg I."/>
            <person name="Brannstrom I.O."/>
            <person name="Guillou S."/>
            <person name="Cros-Aarteil S."/>
            <person name="Calhoun S."/>
            <person name="Haridas S."/>
            <person name="Kuo A."/>
            <person name="Mondo S."/>
            <person name="Pangilinan J."/>
            <person name="Riley R."/>
            <person name="LaButti K."/>
            <person name="Andreopoulos B."/>
            <person name="Lipzen A."/>
            <person name="Chen C."/>
            <person name="Yan M."/>
            <person name="Daum C."/>
            <person name="Ng V."/>
            <person name="Clum A."/>
            <person name="Steindorff A."/>
            <person name="Ohm R.A."/>
            <person name="Martin F."/>
            <person name="Silar P."/>
            <person name="Natvig D.O."/>
            <person name="Lalanne C."/>
            <person name="Gautier V."/>
            <person name="Ament-Velasquez S.L."/>
            <person name="Kruys A."/>
            <person name="Hutchinson M.I."/>
            <person name="Powell A.J."/>
            <person name="Barry K."/>
            <person name="Miller A.N."/>
            <person name="Grigoriev I.V."/>
            <person name="Debuchy R."/>
            <person name="Gladieux P."/>
            <person name="Hiltunen Thoren M."/>
            <person name="Johannesson H."/>
        </authorList>
    </citation>
    <scope>NUCLEOTIDE SEQUENCE</scope>
    <source>
        <strain evidence="7">PSN293</strain>
    </source>
</reference>
<dbReference type="Gene3D" id="3.40.50.300">
    <property type="entry name" value="P-loop containing nucleotide triphosphate hydrolases"/>
    <property type="match status" value="1"/>
</dbReference>
<dbReference type="SUPFAM" id="SSF53474">
    <property type="entry name" value="alpha/beta-Hydrolases"/>
    <property type="match status" value="1"/>
</dbReference>